<sequence length="50" mass="5753">ALDRAVKGKINLKRDPEQEQAVREWIESIIGEKFPTDDYEEALHDGIILC</sequence>
<feature type="non-terminal residue" evidence="1">
    <location>
        <position position="50"/>
    </location>
</feature>
<dbReference type="AlphaFoldDB" id="A0A8S3A0H0"/>
<dbReference type="EMBL" id="CAJOBH010114376">
    <property type="protein sequence ID" value="CAF4678233.1"/>
    <property type="molecule type" value="Genomic_DNA"/>
</dbReference>
<evidence type="ECO:0000313" key="1">
    <source>
        <dbReference type="EMBL" id="CAF4678233.1"/>
    </source>
</evidence>
<gene>
    <name evidence="1" type="ORF">BYL167_LOCUS43240</name>
</gene>
<organism evidence="1 2">
    <name type="scientific">Rotaria magnacalcarata</name>
    <dbReference type="NCBI Taxonomy" id="392030"/>
    <lineage>
        <taxon>Eukaryota</taxon>
        <taxon>Metazoa</taxon>
        <taxon>Spiralia</taxon>
        <taxon>Gnathifera</taxon>
        <taxon>Rotifera</taxon>
        <taxon>Eurotatoria</taxon>
        <taxon>Bdelloidea</taxon>
        <taxon>Philodinida</taxon>
        <taxon>Philodinidae</taxon>
        <taxon>Rotaria</taxon>
    </lineage>
</organism>
<dbReference type="InterPro" id="IPR036872">
    <property type="entry name" value="CH_dom_sf"/>
</dbReference>
<dbReference type="GO" id="GO:0007015">
    <property type="term" value="P:actin filament organization"/>
    <property type="evidence" value="ECO:0007669"/>
    <property type="project" value="TreeGrafter"/>
</dbReference>
<comment type="caution">
    <text evidence="1">The sequence shown here is derived from an EMBL/GenBank/DDBJ whole genome shotgun (WGS) entry which is preliminary data.</text>
</comment>
<evidence type="ECO:0000313" key="2">
    <source>
        <dbReference type="Proteomes" id="UP000681967"/>
    </source>
</evidence>
<dbReference type="InterPro" id="IPR050606">
    <property type="entry name" value="Calponin-like"/>
</dbReference>
<dbReference type="Gene3D" id="1.10.418.10">
    <property type="entry name" value="Calponin-like domain"/>
    <property type="match status" value="1"/>
</dbReference>
<dbReference type="GO" id="GO:0015629">
    <property type="term" value="C:actin cytoskeleton"/>
    <property type="evidence" value="ECO:0007669"/>
    <property type="project" value="TreeGrafter"/>
</dbReference>
<dbReference type="SUPFAM" id="SSF47576">
    <property type="entry name" value="Calponin-homology domain, CH-domain"/>
    <property type="match status" value="1"/>
</dbReference>
<reference evidence="1" key="1">
    <citation type="submission" date="2021-02" db="EMBL/GenBank/DDBJ databases">
        <authorList>
            <person name="Nowell W R."/>
        </authorList>
    </citation>
    <scope>NUCLEOTIDE SEQUENCE</scope>
</reference>
<dbReference type="PANTHER" id="PTHR47385:SF24">
    <property type="entry name" value="MUSCLE-SPECIFIC PROTEIN 20"/>
    <property type="match status" value="1"/>
</dbReference>
<accession>A0A8S3A0H0</accession>
<dbReference type="PANTHER" id="PTHR47385">
    <property type="entry name" value="CALPONIN"/>
    <property type="match status" value="1"/>
</dbReference>
<proteinExistence type="predicted"/>
<name>A0A8S3A0H0_9BILA</name>
<protein>
    <submittedName>
        <fullName evidence="1">Uncharacterized protein</fullName>
    </submittedName>
</protein>
<dbReference type="GO" id="GO:0051015">
    <property type="term" value="F:actin filament binding"/>
    <property type="evidence" value="ECO:0007669"/>
    <property type="project" value="TreeGrafter"/>
</dbReference>
<dbReference type="Proteomes" id="UP000681967">
    <property type="component" value="Unassembled WGS sequence"/>
</dbReference>
<feature type="non-terminal residue" evidence="1">
    <location>
        <position position="1"/>
    </location>
</feature>